<dbReference type="InterPro" id="IPR000953">
    <property type="entry name" value="Chromo/chromo_shadow_dom"/>
</dbReference>
<dbReference type="Pfam" id="PF00385">
    <property type="entry name" value="Chromo"/>
    <property type="match status" value="1"/>
</dbReference>
<dbReference type="PANTHER" id="PTHR22812">
    <property type="entry name" value="CHROMOBOX PROTEIN"/>
    <property type="match status" value="1"/>
</dbReference>
<dbReference type="Gene3D" id="2.40.50.40">
    <property type="match status" value="1"/>
</dbReference>
<dbReference type="SUPFAM" id="SSF54160">
    <property type="entry name" value="Chromo domain-like"/>
    <property type="match status" value="1"/>
</dbReference>
<dbReference type="GO" id="GO:0005694">
    <property type="term" value="C:chromosome"/>
    <property type="evidence" value="ECO:0007669"/>
    <property type="project" value="UniProtKB-ARBA"/>
</dbReference>
<dbReference type="InterPro" id="IPR051219">
    <property type="entry name" value="Heterochromatin_chromo-domain"/>
</dbReference>
<evidence type="ECO:0000256" key="2">
    <source>
        <dbReference type="ARBA" id="ARBA00023242"/>
    </source>
</evidence>
<dbReference type="GO" id="GO:0005634">
    <property type="term" value="C:nucleus"/>
    <property type="evidence" value="ECO:0007669"/>
    <property type="project" value="UniProtKB-SubCell"/>
</dbReference>
<dbReference type="Proteomes" id="UP000789390">
    <property type="component" value="Unassembled WGS sequence"/>
</dbReference>
<organism evidence="5 6">
    <name type="scientific">Daphnia galeata</name>
    <dbReference type="NCBI Taxonomy" id="27404"/>
    <lineage>
        <taxon>Eukaryota</taxon>
        <taxon>Metazoa</taxon>
        <taxon>Ecdysozoa</taxon>
        <taxon>Arthropoda</taxon>
        <taxon>Crustacea</taxon>
        <taxon>Branchiopoda</taxon>
        <taxon>Diplostraca</taxon>
        <taxon>Cladocera</taxon>
        <taxon>Anomopoda</taxon>
        <taxon>Daphniidae</taxon>
        <taxon>Daphnia</taxon>
    </lineage>
</organism>
<dbReference type="PROSITE" id="PS50013">
    <property type="entry name" value="CHROMO_2"/>
    <property type="match status" value="1"/>
</dbReference>
<dbReference type="SMART" id="SM00298">
    <property type="entry name" value="CHROMO"/>
    <property type="match status" value="1"/>
</dbReference>
<feature type="region of interest" description="Disordered" evidence="3">
    <location>
        <begin position="368"/>
        <end position="445"/>
    </location>
</feature>
<keyword evidence="2" id="KW-0539">Nucleus</keyword>
<feature type="domain" description="Chromo" evidence="4">
    <location>
        <begin position="540"/>
        <end position="608"/>
    </location>
</feature>
<evidence type="ECO:0000256" key="1">
    <source>
        <dbReference type="ARBA" id="ARBA00004123"/>
    </source>
</evidence>
<protein>
    <recommendedName>
        <fullName evidence="4">Chromo domain-containing protein</fullName>
    </recommendedName>
</protein>
<dbReference type="EMBL" id="CAKKLH010000336">
    <property type="protein sequence ID" value="CAH0113247.1"/>
    <property type="molecule type" value="Genomic_DNA"/>
</dbReference>
<keyword evidence="6" id="KW-1185">Reference proteome</keyword>
<dbReference type="OrthoDB" id="273092at2759"/>
<dbReference type="AlphaFoldDB" id="A0A8J2WQ79"/>
<feature type="region of interest" description="Disordered" evidence="3">
    <location>
        <begin position="460"/>
        <end position="488"/>
    </location>
</feature>
<reference evidence="5" key="1">
    <citation type="submission" date="2021-11" db="EMBL/GenBank/DDBJ databases">
        <authorList>
            <person name="Schell T."/>
        </authorList>
    </citation>
    <scope>NUCLEOTIDE SEQUENCE</scope>
    <source>
        <strain evidence="5">M5</strain>
    </source>
</reference>
<comment type="subcellular location">
    <subcellularLocation>
        <location evidence="1">Nucleus</location>
    </subcellularLocation>
</comment>
<evidence type="ECO:0000259" key="4">
    <source>
        <dbReference type="PROSITE" id="PS50013"/>
    </source>
</evidence>
<dbReference type="InterPro" id="IPR016197">
    <property type="entry name" value="Chromo-like_dom_sf"/>
</dbReference>
<evidence type="ECO:0000256" key="3">
    <source>
        <dbReference type="SAM" id="MobiDB-lite"/>
    </source>
</evidence>
<sequence length="618" mass="69812">MSSSVFSVNDNNSDDGPTFSTLVPVNVINENGTHESMIGLIDENGLPSLPGLDEFCQNNDHVNAIYNMLDHNSNSEYVPPELCIEHQSTSGSQDFRSSNNGHNGEIIFHIDHSTNHPPSTSIDEDCPSSSNHDPHLRTPTLSYRVQNWRLRRRHKGKSMIGQEQLLATPSTSQNYGGVTNEPNKVVNHVVPNVSEMLHMEDPNEEEIDEAFQNVFSGFNQASEKEILSLLDADTLKNCLDHLRSAPLLICNFCHEIFEHLSPFQVHIQTCCSPPPIELKPKMDQAAMDQLARSLWKAVFLRELKNMPIGQNFIQHEGHLHNELNQLWLHGSFDSILKCRDIFIRSAVGIVSRRWVTSAVNSELHRVRAMKPKQPKKRVTIDSDTDQSVATTKSSDSKKRKTRGRPAKQGKKTTETDLAVRGLINDVDGASNNTPRYHFTPETPVSDHGIDVTPILHHTVDATDPPRLATSSREDSVTTPISDSGVDFTPEMDYELDRLVREGPDVDLLAEAAKGFDNLVNAPDVWENNATADEPLSENEFVVGKILDRRLLYKVEDSNPLEEDYEYLVSWEGYGEEDNTWEPYEHLKHCTQKLADYRERLKQKALRSRKGKRILNHLM</sequence>
<feature type="compositionally biased region" description="Basic residues" evidence="3">
    <location>
        <begin position="368"/>
        <end position="377"/>
    </location>
</feature>
<dbReference type="InterPro" id="IPR023780">
    <property type="entry name" value="Chromo_domain"/>
</dbReference>
<name>A0A8J2WQ79_9CRUS</name>
<evidence type="ECO:0000313" key="5">
    <source>
        <dbReference type="EMBL" id="CAH0113247.1"/>
    </source>
</evidence>
<dbReference type="CDD" id="cd00024">
    <property type="entry name" value="CD_CSD"/>
    <property type="match status" value="1"/>
</dbReference>
<accession>A0A8J2WQ79</accession>
<feature type="region of interest" description="Disordered" evidence="3">
    <location>
        <begin position="110"/>
        <end position="138"/>
    </location>
</feature>
<feature type="compositionally biased region" description="Basic residues" evidence="3">
    <location>
        <begin position="397"/>
        <end position="410"/>
    </location>
</feature>
<gene>
    <name evidence="5" type="ORF">DGAL_LOCUS17049</name>
</gene>
<proteinExistence type="predicted"/>
<evidence type="ECO:0000313" key="6">
    <source>
        <dbReference type="Proteomes" id="UP000789390"/>
    </source>
</evidence>
<comment type="caution">
    <text evidence="5">The sequence shown here is derived from an EMBL/GenBank/DDBJ whole genome shotgun (WGS) entry which is preliminary data.</text>
</comment>
<feature type="compositionally biased region" description="Polar residues" evidence="3">
    <location>
        <begin position="115"/>
        <end position="131"/>
    </location>
</feature>